<gene>
    <name evidence="2" type="ORF">PHYPA_021012</name>
    <name evidence="3" type="ORF">PHYPA_021013</name>
</gene>
<dbReference type="EMBL" id="ABEU02000016">
    <property type="protein sequence ID" value="PNR37903.1"/>
    <property type="molecule type" value="Genomic_DNA"/>
</dbReference>
<evidence type="ECO:0000313" key="4">
    <source>
        <dbReference type="EnsemblPlants" id="Pp3c16_15340V3.1"/>
    </source>
</evidence>
<evidence type="ECO:0000256" key="1">
    <source>
        <dbReference type="SAM" id="MobiDB-lite"/>
    </source>
</evidence>
<dbReference type="Proteomes" id="UP000006727">
    <property type="component" value="Chromosome 16"/>
</dbReference>
<reference evidence="4" key="3">
    <citation type="submission" date="2020-12" db="UniProtKB">
        <authorList>
            <consortium name="EnsemblPlants"/>
        </authorList>
    </citation>
    <scope>IDENTIFICATION</scope>
</reference>
<dbReference type="EMBL" id="ABEU02000016">
    <property type="protein sequence ID" value="PNR37902.1"/>
    <property type="molecule type" value="Genomic_DNA"/>
</dbReference>
<dbReference type="PaxDb" id="3218-PP1S15_19V6.1"/>
<dbReference type="AlphaFoldDB" id="A0A2K1J8Q0"/>
<evidence type="ECO:0000313" key="3">
    <source>
        <dbReference type="EMBL" id="PNR37903.1"/>
    </source>
</evidence>
<organism evidence="3">
    <name type="scientific">Physcomitrium patens</name>
    <name type="common">Spreading-leaved earth moss</name>
    <name type="synonym">Physcomitrella patens</name>
    <dbReference type="NCBI Taxonomy" id="3218"/>
    <lineage>
        <taxon>Eukaryota</taxon>
        <taxon>Viridiplantae</taxon>
        <taxon>Streptophyta</taxon>
        <taxon>Embryophyta</taxon>
        <taxon>Bryophyta</taxon>
        <taxon>Bryophytina</taxon>
        <taxon>Bryopsida</taxon>
        <taxon>Funariidae</taxon>
        <taxon>Funariales</taxon>
        <taxon>Funariaceae</taxon>
        <taxon>Physcomitrium</taxon>
    </lineage>
</organism>
<dbReference type="EnsemblPlants" id="Pp3c16_15350V3.1">
    <property type="protein sequence ID" value="Pp3c16_15350V3.1"/>
    <property type="gene ID" value="Pp3c16_15350"/>
</dbReference>
<sequence length="88" mass="9164">MKNEGYEVVPGPRFTSSGASAADGTGACGVITRGLAVAATLVSIEDSRCAPFSMVLLKPNGHPPARTMDSRLLEACTAFDFLEPLHKG</sequence>
<keyword evidence="5" id="KW-1185">Reference proteome</keyword>
<name>A0A2K1J8Q0_PHYPA</name>
<protein>
    <submittedName>
        <fullName evidence="3 4">Uncharacterized protein</fullName>
    </submittedName>
</protein>
<accession>A0A2K1J8Q0</accession>
<evidence type="ECO:0000313" key="5">
    <source>
        <dbReference type="Proteomes" id="UP000006727"/>
    </source>
</evidence>
<dbReference type="Gramene" id="Pp3c16_15350V3.1">
    <property type="protein sequence ID" value="Pp3c16_15350V3.1"/>
    <property type="gene ID" value="Pp3c16_15350"/>
</dbReference>
<dbReference type="EnsemblPlants" id="Pp3c16_15340V3.1">
    <property type="protein sequence ID" value="Pp3c16_15340V3.1"/>
    <property type="gene ID" value="Pp3c16_15340"/>
</dbReference>
<evidence type="ECO:0000313" key="2">
    <source>
        <dbReference type="EMBL" id="PNR37902.1"/>
    </source>
</evidence>
<proteinExistence type="predicted"/>
<reference evidence="3 5" key="1">
    <citation type="journal article" date="2008" name="Science">
        <title>The Physcomitrella genome reveals evolutionary insights into the conquest of land by plants.</title>
        <authorList>
            <person name="Rensing S."/>
            <person name="Lang D."/>
            <person name="Zimmer A."/>
            <person name="Terry A."/>
            <person name="Salamov A."/>
            <person name="Shapiro H."/>
            <person name="Nishiyama T."/>
            <person name="Perroud P.-F."/>
            <person name="Lindquist E."/>
            <person name="Kamisugi Y."/>
            <person name="Tanahashi T."/>
            <person name="Sakakibara K."/>
            <person name="Fujita T."/>
            <person name="Oishi K."/>
            <person name="Shin-I T."/>
            <person name="Kuroki Y."/>
            <person name="Toyoda A."/>
            <person name="Suzuki Y."/>
            <person name="Hashimoto A."/>
            <person name="Yamaguchi K."/>
            <person name="Sugano A."/>
            <person name="Kohara Y."/>
            <person name="Fujiyama A."/>
            <person name="Anterola A."/>
            <person name="Aoki S."/>
            <person name="Ashton N."/>
            <person name="Barbazuk W.B."/>
            <person name="Barker E."/>
            <person name="Bennetzen J."/>
            <person name="Bezanilla M."/>
            <person name="Blankenship R."/>
            <person name="Cho S.H."/>
            <person name="Dutcher S."/>
            <person name="Estelle M."/>
            <person name="Fawcett J.A."/>
            <person name="Gundlach H."/>
            <person name="Hanada K."/>
            <person name="Heyl A."/>
            <person name="Hicks K.A."/>
            <person name="Hugh J."/>
            <person name="Lohr M."/>
            <person name="Mayer K."/>
            <person name="Melkozernov A."/>
            <person name="Murata T."/>
            <person name="Nelson D."/>
            <person name="Pils B."/>
            <person name="Prigge M."/>
            <person name="Reiss B."/>
            <person name="Renner T."/>
            <person name="Rombauts S."/>
            <person name="Rushton P."/>
            <person name="Sanderfoot A."/>
            <person name="Schween G."/>
            <person name="Shiu S.-H."/>
            <person name="Stueber K."/>
            <person name="Theodoulou F.L."/>
            <person name="Tu H."/>
            <person name="Van de Peer Y."/>
            <person name="Verrier P.J."/>
            <person name="Waters E."/>
            <person name="Wood A."/>
            <person name="Yang L."/>
            <person name="Cove D."/>
            <person name="Cuming A."/>
            <person name="Hasebe M."/>
            <person name="Lucas S."/>
            <person name="Mishler D.B."/>
            <person name="Reski R."/>
            <person name="Grigoriev I."/>
            <person name="Quatrano R.S."/>
            <person name="Boore J.L."/>
        </authorList>
    </citation>
    <scope>NUCLEOTIDE SEQUENCE [LARGE SCALE GENOMIC DNA]</scope>
    <source>
        <strain evidence="4 5">cv. Gransden 2004</strain>
    </source>
</reference>
<dbReference type="Gramene" id="Pp3c16_15340V3.1">
    <property type="protein sequence ID" value="Pp3c16_15340V3.1"/>
    <property type="gene ID" value="Pp3c16_15340"/>
</dbReference>
<dbReference type="InParanoid" id="A0A2K1J8Q0"/>
<feature type="region of interest" description="Disordered" evidence="1">
    <location>
        <begin position="1"/>
        <end position="21"/>
    </location>
</feature>
<reference evidence="3 5" key="2">
    <citation type="journal article" date="2018" name="Plant J.">
        <title>The Physcomitrella patens chromosome-scale assembly reveals moss genome structure and evolution.</title>
        <authorList>
            <person name="Lang D."/>
            <person name="Ullrich K.K."/>
            <person name="Murat F."/>
            <person name="Fuchs J."/>
            <person name="Jenkins J."/>
            <person name="Haas F.B."/>
            <person name="Piednoel M."/>
            <person name="Gundlach H."/>
            <person name="Van Bel M."/>
            <person name="Meyberg R."/>
            <person name="Vives C."/>
            <person name="Morata J."/>
            <person name="Symeonidi A."/>
            <person name="Hiss M."/>
            <person name="Muchero W."/>
            <person name="Kamisugi Y."/>
            <person name="Saleh O."/>
            <person name="Blanc G."/>
            <person name="Decker E.L."/>
            <person name="van Gessel N."/>
            <person name="Grimwood J."/>
            <person name="Hayes R.D."/>
            <person name="Graham S.W."/>
            <person name="Gunter L.E."/>
            <person name="McDaniel S.F."/>
            <person name="Hoernstein S.N.W."/>
            <person name="Larsson A."/>
            <person name="Li F.W."/>
            <person name="Perroud P.F."/>
            <person name="Phillips J."/>
            <person name="Ranjan P."/>
            <person name="Rokshar D.S."/>
            <person name="Rothfels C.J."/>
            <person name="Schneider L."/>
            <person name="Shu S."/>
            <person name="Stevenson D.W."/>
            <person name="Thummler F."/>
            <person name="Tillich M."/>
            <person name="Villarreal Aguilar J.C."/>
            <person name="Widiez T."/>
            <person name="Wong G.K."/>
            <person name="Wymore A."/>
            <person name="Zhang Y."/>
            <person name="Zimmer A.D."/>
            <person name="Quatrano R.S."/>
            <person name="Mayer K.F.X."/>
            <person name="Goodstein D."/>
            <person name="Casacuberta J.M."/>
            <person name="Vandepoele K."/>
            <person name="Reski R."/>
            <person name="Cuming A.C."/>
            <person name="Tuskan G.A."/>
            <person name="Maumus F."/>
            <person name="Salse J."/>
            <person name="Schmutz J."/>
            <person name="Rensing S.A."/>
        </authorList>
    </citation>
    <scope>NUCLEOTIDE SEQUENCE [LARGE SCALE GENOMIC DNA]</scope>
    <source>
        <strain evidence="4 5">cv. Gransden 2004</strain>
    </source>
</reference>